<organism evidence="1 2">
    <name type="scientific">Aureispira anguillae</name>
    <dbReference type="NCBI Taxonomy" id="2864201"/>
    <lineage>
        <taxon>Bacteria</taxon>
        <taxon>Pseudomonadati</taxon>
        <taxon>Bacteroidota</taxon>
        <taxon>Saprospiria</taxon>
        <taxon>Saprospirales</taxon>
        <taxon>Saprospiraceae</taxon>
        <taxon>Aureispira</taxon>
    </lineage>
</organism>
<dbReference type="EMBL" id="AP026867">
    <property type="protein sequence ID" value="BDS12499.1"/>
    <property type="molecule type" value="Genomic_DNA"/>
</dbReference>
<evidence type="ECO:0000313" key="1">
    <source>
        <dbReference type="EMBL" id="BDS12499.1"/>
    </source>
</evidence>
<dbReference type="Proteomes" id="UP001060919">
    <property type="component" value="Chromosome"/>
</dbReference>
<dbReference type="KEGG" id="aup:AsAng_0032220"/>
<name>A0A915YGB8_9BACT</name>
<gene>
    <name evidence="1" type="ORF">AsAng_0032220</name>
</gene>
<keyword evidence="2" id="KW-1185">Reference proteome</keyword>
<reference evidence="1" key="1">
    <citation type="submission" date="2022-09" db="EMBL/GenBank/DDBJ databases">
        <title>Aureispira anguillicida sp. nov., isolated from Leptocephalus of Japanese eel Anguilla japonica.</title>
        <authorList>
            <person name="Yuasa K."/>
            <person name="Mekata T."/>
            <person name="Ikunari K."/>
        </authorList>
    </citation>
    <scope>NUCLEOTIDE SEQUENCE</scope>
    <source>
        <strain evidence="1">EL160426</strain>
    </source>
</reference>
<proteinExistence type="predicted"/>
<sequence length="48" mass="5335">MGNSGSSSCRSVDLNEKTGKNIVIKKIVNKLEYDFAISNRVDSQFVNK</sequence>
<protein>
    <submittedName>
        <fullName evidence="1">Uncharacterized protein</fullName>
    </submittedName>
</protein>
<accession>A0A915YGB8</accession>
<dbReference type="AlphaFoldDB" id="A0A915YGB8"/>
<evidence type="ECO:0000313" key="2">
    <source>
        <dbReference type="Proteomes" id="UP001060919"/>
    </source>
</evidence>